<feature type="transmembrane region" description="Helical" evidence="1">
    <location>
        <begin position="303"/>
        <end position="323"/>
    </location>
</feature>
<evidence type="ECO:0000256" key="1">
    <source>
        <dbReference type="SAM" id="Phobius"/>
    </source>
</evidence>
<gene>
    <name evidence="2" type="ORF">DKT75_02190</name>
</gene>
<accession>A0A317CKX8</accession>
<dbReference type="AlphaFoldDB" id="A0A317CKX8"/>
<name>A0A317CKX8_9GAMM</name>
<keyword evidence="1" id="KW-1133">Transmembrane helix</keyword>
<evidence type="ECO:0000313" key="2">
    <source>
        <dbReference type="EMBL" id="PWQ98989.1"/>
    </source>
</evidence>
<protein>
    <submittedName>
        <fullName evidence="2">Uncharacterized protein</fullName>
    </submittedName>
</protein>
<sequence>MWLGGFIIGLLSIADYWEYEFKAPDVDAMLTNRLNTETLKTSLEAAIASEDYDEARSLIEIGQNYNHALNYPAYQQVINQRDTASSRLTKQVSGFAGGFLSGKAETAAGVAGALTSDFTVVGDLRDLNEQYSRYQQGLPVNELVATLAGVGVGLTAATVGTLGVAAPVKVGTSTLKLATRMNRLTRSFRNELMTVGSRVFNWKDFLKQAKNADLSSISRIAKQSYNPAAARQIGVIAEQANGIRKNTSMADSIQLLKYVENTRDLNRVHRLSQRYGIHTRGVLRLLGKTAVRGVKALRITLELLISILATFFSAMFFVGTIGGSKKPTT</sequence>
<keyword evidence="3" id="KW-1185">Reference proteome</keyword>
<proteinExistence type="predicted"/>
<dbReference type="EMBL" id="QGKL01000009">
    <property type="protein sequence ID" value="PWQ98989.1"/>
    <property type="molecule type" value="Genomic_DNA"/>
</dbReference>
<keyword evidence="1" id="KW-0472">Membrane</keyword>
<evidence type="ECO:0000313" key="3">
    <source>
        <dbReference type="Proteomes" id="UP000245506"/>
    </source>
</evidence>
<dbReference type="Proteomes" id="UP000245506">
    <property type="component" value="Unassembled WGS sequence"/>
</dbReference>
<reference evidence="2 3" key="1">
    <citation type="submission" date="2018-05" db="EMBL/GenBank/DDBJ databases">
        <title>Leucothrix arctica sp. nov., isolated from Arctic seawater.</title>
        <authorList>
            <person name="Choi A."/>
            <person name="Baek K."/>
        </authorList>
    </citation>
    <scope>NUCLEOTIDE SEQUENCE [LARGE SCALE GENOMIC DNA]</scope>
    <source>
        <strain evidence="2 3">IMCC9719</strain>
    </source>
</reference>
<organism evidence="2 3">
    <name type="scientific">Leucothrix arctica</name>
    <dbReference type="NCBI Taxonomy" id="1481894"/>
    <lineage>
        <taxon>Bacteria</taxon>
        <taxon>Pseudomonadati</taxon>
        <taxon>Pseudomonadota</taxon>
        <taxon>Gammaproteobacteria</taxon>
        <taxon>Thiotrichales</taxon>
        <taxon>Thiotrichaceae</taxon>
        <taxon>Leucothrix</taxon>
    </lineage>
</organism>
<comment type="caution">
    <text evidence="2">The sequence shown here is derived from an EMBL/GenBank/DDBJ whole genome shotgun (WGS) entry which is preliminary data.</text>
</comment>
<keyword evidence="1" id="KW-0812">Transmembrane</keyword>